<dbReference type="OrthoDB" id="9803125at2"/>
<dbReference type="Pfam" id="PF02777">
    <property type="entry name" value="Sod_Fe_C"/>
    <property type="match status" value="1"/>
</dbReference>
<dbReference type="InterPro" id="IPR036324">
    <property type="entry name" value="Mn/Fe_SOD_N_sf"/>
</dbReference>
<dbReference type="FunFam" id="3.55.40.20:FF:000004">
    <property type="entry name" value="Superoxide dismutase [Fe]"/>
    <property type="match status" value="1"/>
</dbReference>
<comment type="similarity">
    <text evidence="1 5">Belongs to the iron/manganese superoxide dismutase family.</text>
</comment>
<dbReference type="PRINTS" id="PR01703">
    <property type="entry name" value="MNSODISMTASE"/>
</dbReference>
<evidence type="ECO:0000256" key="5">
    <source>
        <dbReference type="RuleBase" id="RU000414"/>
    </source>
</evidence>
<organism evidence="8 9">
    <name type="scientific">Flavobacterium cucumis</name>
    <dbReference type="NCBI Taxonomy" id="416016"/>
    <lineage>
        <taxon>Bacteria</taxon>
        <taxon>Pseudomonadati</taxon>
        <taxon>Bacteroidota</taxon>
        <taxon>Flavobacteriia</taxon>
        <taxon>Flavobacteriales</taxon>
        <taxon>Flavobacteriaceae</taxon>
        <taxon>Flavobacterium</taxon>
    </lineage>
</organism>
<dbReference type="SUPFAM" id="SSF46609">
    <property type="entry name" value="Fe,Mn superoxide dismutase (SOD), N-terminal domain"/>
    <property type="match status" value="1"/>
</dbReference>
<comment type="catalytic activity">
    <reaction evidence="5">
        <text>2 superoxide + 2 H(+) = H2O2 + O2</text>
        <dbReference type="Rhea" id="RHEA:20696"/>
        <dbReference type="ChEBI" id="CHEBI:15378"/>
        <dbReference type="ChEBI" id="CHEBI:15379"/>
        <dbReference type="ChEBI" id="CHEBI:16240"/>
        <dbReference type="ChEBI" id="CHEBI:18421"/>
        <dbReference type="EC" id="1.15.1.1"/>
    </reaction>
</comment>
<evidence type="ECO:0000313" key="9">
    <source>
        <dbReference type="Proteomes" id="UP000184611"/>
    </source>
</evidence>
<evidence type="ECO:0000256" key="1">
    <source>
        <dbReference type="ARBA" id="ARBA00008714"/>
    </source>
</evidence>
<evidence type="ECO:0000259" key="6">
    <source>
        <dbReference type="Pfam" id="PF00081"/>
    </source>
</evidence>
<accession>A0A1M7ZXF8</accession>
<dbReference type="PROSITE" id="PS51257">
    <property type="entry name" value="PROKAR_LIPOPROTEIN"/>
    <property type="match status" value="1"/>
</dbReference>
<keyword evidence="4 5" id="KW-0560">Oxidoreductase</keyword>
<feature type="domain" description="Manganese/iron superoxide dismutase C-terminal" evidence="7">
    <location>
        <begin position="144"/>
        <end position="248"/>
    </location>
</feature>
<dbReference type="Gene3D" id="1.10.287.990">
    <property type="entry name" value="Fe,Mn superoxide dismutase (SOD) domain"/>
    <property type="match status" value="1"/>
</dbReference>
<dbReference type="GO" id="GO:0004784">
    <property type="term" value="F:superoxide dismutase activity"/>
    <property type="evidence" value="ECO:0007669"/>
    <property type="project" value="UniProtKB-EC"/>
</dbReference>
<dbReference type="AlphaFoldDB" id="A0A1M7ZXF8"/>
<name>A0A1M7ZXF8_9FLAO</name>
<dbReference type="InterPro" id="IPR019831">
    <property type="entry name" value="Mn/Fe_SOD_N"/>
</dbReference>
<evidence type="ECO:0000259" key="7">
    <source>
        <dbReference type="Pfam" id="PF02777"/>
    </source>
</evidence>
<evidence type="ECO:0000256" key="2">
    <source>
        <dbReference type="ARBA" id="ARBA00012682"/>
    </source>
</evidence>
<dbReference type="GO" id="GO:0046872">
    <property type="term" value="F:metal ion binding"/>
    <property type="evidence" value="ECO:0007669"/>
    <property type="project" value="UniProtKB-KW"/>
</dbReference>
<evidence type="ECO:0000256" key="4">
    <source>
        <dbReference type="ARBA" id="ARBA00023002"/>
    </source>
</evidence>
<dbReference type="InterPro" id="IPR036314">
    <property type="entry name" value="SOD_C_sf"/>
</dbReference>
<protein>
    <recommendedName>
        <fullName evidence="2 5">Superoxide dismutase</fullName>
        <ecNumber evidence="2 5">1.15.1.1</ecNumber>
    </recommendedName>
</protein>
<feature type="domain" description="Manganese/iron superoxide dismutase N-terminal" evidence="6">
    <location>
        <begin position="55"/>
        <end position="136"/>
    </location>
</feature>
<dbReference type="SUPFAM" id="SSF54719">
    <property type="entry name" value="Fe,Mn superoxide dismutase (SOD), C-terminal domain"/>
    <property type="match status" value="1"/>
</dbReference>
<dbReference type="Proteomes" id="UP000184611">
    <property type="component" value="Unassembled WGS sequence"/>
</dbReference>
<dbReference type="EC" id="1.15.1.1" evidence="2 5"/>
<reference evidence="9" key="1">
    <citation type="submission" date="2016-12" db="EMBL/GenBank/DDBJ databases">
        <authorList>
            <person name="Varghese N."/>
            <person name="Submissions S."/>
        </authorList>
    </citation>
    <scope>NUCLEOTIDE SEQUENCE [LARGE SCALE GENOMIC DNA]</scope>
    <source>
        <strain evidence="9">DSM 18830</strain>
    </source>
</reference>
<dbReference type="EMBL" id="FRYK01000003">
    <property type="protein sequence ID" value="SHO73538.1"/>
    <property type="molecule type" value="Genomic_DNA"/>
</dbReference>
<proteinExistence type="inferred from homology"/>
<gene>
    <name evidence="8" type="ORF">SAMN05443547_1900</name>
</gene>
<dbReference type="STRING" id="416016.SAMN05443547_1900"/>
<dbReference type="Gene3D" id="3.55.40.20">
    <property type="entry name" value="Iron/manganese superoxide dismutase, C-terminal domain"/>
    <property type="match status" value="1"/>
</dbReference>
<dbReference type="Pfam" id="PF00081">
    <property type="entry name" value="Sod_Fe_N"/>
    <property type="match status" value="1"/>
</dbReference>
<comment type="function">
    <text evidence="5">Destroys radicals which are normally produced within the cells and which are toxic to biological systems.</text>
</comment>
<keyword evidence="3 5" id="KW-0479">Metal-binding</keyword>
<evidence type="ECO:0000313" key="8">
    <source>
        <dbReference type="EMBL" id="SHO73538.1"/>
    </source>
</evidence>
<dbReference type="GO" id="GO:0005737">
    <property type="term" value="C:cytoplasm"/>
    <property type="evidence" value="ECO:0007669"/>
    <property type="project" value="TreeGrafter"/>
</dbReference>
<dbReference type="InterPro" id="IPR019832">
    <property type="entry name" value="Mn/Fe_SOD_C"/>
</dbReference>
<evidence type="ECO:0000256" key="3">
    <source>
        <dbReference type="ARBA" id="ARBA00022723"/>
    </source>
</evidence>
<dbReference type="PANTHER" id="PTHR43595:SF2">
    <property type="entry name" value="SMALL RIBOSOMAL SUBUNIT PROTEIN MS42"/>
    <property type="match status" value="1"/>
</dbReference>
<sequence length="257" mass="28804">MKKTLLILICITTTLLSCKKENELIEVKIPDPETPITNSVYGNPADVKVDEGGIFKMKGLKYAYDDLAPFIDGKTMEIHYSKHHLGYANKLNKAIAGTDLETKTIEEILTKLDPKNSAVRNNAGGYYNHNLFFEILNPKGGGNPEEKLNDALTTAFGSFDEFQKKITETASNQFGSGWAWLIVTPDGKLAITSTANQDNPLMPNAEIKGTPILAIDIWEHAYYLNYQNKRNEYLTAIFNVFDWNVINSKYEDALSKI</sequence>
<keyword evidence="9" id="KW-1185">Reference proteome</keyword>
<dbReference type="RefSeq" id="WP_073583760.1">
    <property type="nucleotide sequence ID" value="NZ_CBCSEA010000005.1"/>
</dbReference>
<dbReference type="InterPro" id="IPR001189">
    <property type="entry name" value="Mn/Fe_SOD"/>
</dbReference>
<dbReference type="PANTHER" id="PTHR43595">
    <property type="entry name" value="37S RIBOSOMAL PROTEIN S26, MITOCHONDRIAL"/>
    <property type="match status" value="1"/>
</dbReference>
<dbReference type="PROSITE" id="PS00088">
    <property type="entry name" value="SOD_MN"/>
    <property type="match status" value="1"/>
</dbReference>
<dbReference type="InterPro" id="IPR019833">
    <property type="entry name" value="Mn/Fe_SOD_BS"/>
</dbReference>